<accession>A0A9C6T9W2</accession>
<proteinExistence type="predicted"/>
<evidence type="ECO:0000313" key="1">
    <source>
        <dbReference type="Proteomes" id="UP000515211"/>
    </source>
</evidence>
<dbReference type="AlphaFoldDB" id="A0A9C6T9W2"/>
<name>A0A9C6T9W2_ARADU</name>
<sequence length="183" mass="20382">MAVIETDDGSLSLLSLISLFSDLSHLVLQSSLSVATSSTVASSSMESKRLLCHLSYIGISSLPAKTQLIKAREQQQQQQQQQGKFCMVLLVRYLHKFQGRSQQLPGSTLDIKSEINPVLNPRAAGPEGSLISMPDLVNGSFSSVGIKSRQQQFDFEGVATHNFLLRYWYLMVQRMCQLDNQMQ</sequence>
<dbReference type="Proteomes" id="UP000515211">
    <property type="component" value="Chromosome 9"/>
</dbReference>
<organism evidence="1 2">
    <name type="scientific">Arachis duranensis</name>
    <name type="common">Wild peanut</name>
    <dbReference type="NCBI Taxonomy" id="130453"/>
    <lineage>
        <taxon>Eukaryota</taxon>
        <taxon>Viridiplantae</taxon>
        <taxon>Streptophyta</taxon>
        <taxon>Embryophyta</taxon>
        <taxon>Tracheophyta</taxon>
        <taxon>Spermatophyta</taxon>
        <taxon>Magnoliopsida</taxon>
        <taxon>eudicotyledons</taxon>
        <taxon>Gunneridae</taxon>
        <taxon>Pentapetalae</taxon>
        <taxon>rosids</taxon>
        <taxon>fabids</taxon>
        <taxon>Fabales</taxon>
        <taxon>Fabaceae</taxon>
        <taxon>Papilionoideae</taxon>
        <taxon>50 kb inversion clade</taxon>
        <taxon>dalbergioids sensu lato</taxon>
        <taxon>Dalbergieae</taxon>
        <taxon>Pterocarpus clade</taxon>
        <taxon>Arachis</taxon>
    </lineage>
</organism>
<dbReference type="KEGG" id="adu:110272445"/>
<evidence type="ECO:0000313" key="2">
    <source>
        <dbReference type="RefSeq" id="XP_052110272.1"/>
    </source>
</evidence>
<protein>
    <submittedName>
        <fullName evidence="2">Uncharacterized protein LOC110272445</fullName>
    </submittedName>
</protein>
<dbReference type="GeneID" id="110272445"/>
<gene>
    <name evidence="2" type="primary">LOC110272445</name>
</gene>
<reference evidence="2" key="2">
    <citation type="submission" date="2025-08" db="UniProtKB">
        <authorList>
            <consortium name="RefSeq"/>
        </authorList>
    </citation>
    <scope>IDENTIFICATION</scope>
    <source>
        <tissue evidence="2">Whole plant</tissue>
    </source>
</reference>
<reference evidence="1" key="1">
    <citation type="journal article" date="2016" name="Nat. Genet.">
        <title>The genome sequences of Arachis duranensis and Arachis ipaensis, the diploid ancestors of cultivated peanut.</title>
        <authorList>
            <person name="Bertioli D.J."/>
            <person name="Cannon S.B."/>
            <person name="Froenicke L."/>
            <person name="Huang G."/>
            <person name="Farmer A.D."/>
            <person name="Cannon E.K."/>
            <person name="Liu X."/>
            <person name="Gao D."/>
            <person name="Clevenger J."/>
            <person name="Dash S."/>
            <person name="Ren L."/>
            <person name="Moretzsohn M.C."/>
            <person name="Shirasawa K."/>
            <person name="Huang W."/>
            <person name="Vidigal B."/>
            <person name="Abernathy B."/>
            <person name="Chu Y."/>
            <person name="Niederhuth C.E."/>
            <person name="Umale P."/>
            <person name="Araujo A.C."/>
            <person name="Kozik A."/>
            <person name="Kim K.D."/>
            <person name="Burow M.D."/>
            <person name="Varshney R.K."/>
            <person name="Wang X."/>
            <person name="Zhang X."/>
            <person name="Barkley N."/>
            <person name="Guimaraes P.M."/>
            <person name="Isobe S."/>
            <person name="Guo B."/>
            <person name="Liao B."/>
            <person name="Stalker H.T."/>
            <person name="Schmitz R.J."/>
            <person name="Scheffler B.E."/>
            <person name="Leal-Bertioli S.C."/>
            <person name="Xun X."/>
            <person name="Jackson S.A."/>
            <person name="Michelmore R."/>
            <person name="Ozias-Akins P."/>
        </authorList>
    </citation>
    <scope>NUCLEOTIDE SEQUENCE [LARGE SCALE GENOMIC DNA]</scope>
    <source>
        <strain evidence="1">cv. V14167</strain>
    </source>
</reference>
<dbReference type="RefSeq" id="XP_052110272.1">
    <property type="nucleotide sequence ID" value="XM_052254312.1"/>
</dbReference>
<keyword evidence="1" id="KW-1185">Reference proteome</keyword>